<evidence type="ECO:0000256" key="7">
    <source>
        <dbReference type="ARBA" id="ARBA00023180"/>
    </source>
</evidence>
<feature type="compositionally biased region" description="Low complexity" evidence="10">
    <location>
        <begin position="623"/>
        <end position="636"/>
    </location>
</feature>
<feature type="signal peptide" evidence="9">
    <location>
        <begin position="1"/>
        <end position="23"/>
    </location>
</feature>
<feature type="chain" id="PRO_5042668266" description="Lysophospholipase" evidence="9">
    <location>
        <begin position="24"/>
        <end position="724"/>
    </location>
</feature>
<dbReference type="FunFam" id="3.40.1090.10:FF:000010">
    <property type="entry name" value="Lysophospholipase"/>
    <property type="match status" value="1"/>
</dbReference>
<name>A0AAN7WG10_9SACH</name>
<dbReference type="InterPro" id="IPR016035">
    <property type="entry name" value="Acyl_Trfase/lysoPLipase"/>
</dbReference>
<dbReference type="GO" id="GO:0005576">
    <property type="term" value="C:extracellular region"/>
    <property type="evidence" value="ECO:0007669"/>
    <property type="project" value="TreeGrafter"/>
</dbReference>
<dbReference type="GO" id="GO:0046475">
    <property type="term" value="P:glycerophospholipid catabolic process"/>
    <property type="evidence" value="ECO:0007669"/>
    <property type="project" value="TreeGrafter"/>
</dbReference>
<feature type="region of interest" description="Disordered" evidence="10">
    <location>
        <begin position="623"/>
        <end position="653"/>
    </location>
</feature>
<feature type="domain" description="PLA2c" evidence="11">
    <location>
        <begin position="36"/>
        <end position="583"/>
    </location>
</feature>
<comment type="similarity">
    <text evidence="1 9">Belongs to the lysophospholipase family.</text>
</comment>
<dbReference type="GO" id="GO:0004622">
    <property type="term" value="F:phosphatidylcholine lysophospholipase activity"/>
    <property type="evidence" value="ECO:0007669"/>
    <property type="project" value="UniProtKB-EC"/>
</dbReference>
<dbReference type="PANTHER" id="PTHR10728:SF33">
    <property type="entry name" value="LYSOPHOSPHOLIPASE 1-RELATED"/>
    <property type="match status" value="1"/>
</dbReference>
<dbReference type="Gene3D" id="3.40.1090.10">
    <property type="entry name" value="Cytosolic phospholipase A2 catalytic domain"/>
    <property type="match status" value="1"/>
</dbReference>
<keyword evidence="7" id="KW-0325">Glycoprotein</keyword>
<dbReference type="EC" id="3.1.1.5" evidence="2 9"/>
<keyword evidence="6 8" id="KW-0443">Lipid metabolism</keyword>
<evidence type="ECO:0000256" key="2">
    <source>
        <dbReference type="ARBA" id="ARBA00013274"/>
    </source>
</evidence>
<protein>
    <recommendedName>
        <fullName evidence="2 9">Lysophospholipase</fullName>
        <ecNumber evidence="2 9">3.1.1.5</ecNumber>
    </recommendedName>
</protein>
<dbReference type="GO" id="GO:0005783">
    <property type="term" value="C:endoplasmic reticulum"/>
    <property type="evidence" value="ECO:0007669"/>
    <property type="project" value="TreeGrafter"/>
</dbReference>
<dbReference type="Proteomes" id="UP001306508">
    <property type="component" value="Unassembled WGS sequence"/>
</dbReference>
<evidence type="ECO:0000313" key="12">
    <source>
        <dbReference type="EMBL" id="KAK5779093.1"/>
    </source>
</evidence>
<evidence type="ECO:0000256" key="8">
    <source>
        <dbReference type="PROSITE-ProRule" id="PRU00555"/>
    </source>
</evidence>
<dbReference type="InterPro" id="IPR002642">
    <property type="entry name" value="LysoPLipase_cat_dom"/>
</dbReference>
<dbReference type="SUPFAM" id="SSF52151">
    <property type="entry name" value="FabD/lysophospholipase-like"/>
    <property type="match status" value="1"/>
</dbReference>
<evidence type="ECO:0000256" key="1">
    <source>
        <dbReference type="ARBA" id="ARBA00008780"/>
    </source>
</evidence>
<reference evidence="13" key="1">
    <citation type="submission" date="2023-07" db="EMBL/GenBank/DDBJ databases">
        <title>A draft genome of Kazachstania heterogenica Y-27499.</title>
        <authorList>
            <person name="Donic C."/>
            <person name="Kralova J.S."/>
            <person name="Fidel L."/>
            <person name="Ben-Dor S."/>
            <person name="Jung S."/>
        </authorList>
    </citation>
    <scope>NUCLEOTIDE SEQUENCE [LARGE SCALE GENOMIC DNA]</scope>
    <source>
        <strain evidence="13">Y27499</strain>
    </source>
</reference>
<dbReference type="Pfam" id="PF01735">
    <property type="entry name" value="PLA2_B"/>
    <property type="match status" value="1"/>
</dbReference>
<evidence type="ECO:0000256" key="5">
    <source>
        <dbReference type="ARBA" id="ARBA00022963"/>
    </source>
</evidence>
<accession>A0AAN7WG10</accession>
<evidence type="ECO:0000256" key="4">
    <source>
        <dbReference type="ARBA" id="ARBA00022801"/>
    </source>
</evidence>
<evidence type="ECO:0000256" key="9">
    <source>
        <dbReference type="RuleBase" id="RU362103"/>
    </source>
</evidence>
<organism evidence="12 13">
    <name type="scientific">Arxiozyma heterogenica</name>
    <dbReference type="NCBI Taxonomy" id="278026"/>
    <lineage>
        <taxon>Eukaryota</taxon>
        <taxon>Fungi</taxon>
        <taxon>Dikarya</taxon>
        <taxon>Ascomycota</taxon>
        <taxon>Saccharomycotina</taxon>
        <taxon>Saccharomycetes</taxon>
        <taxon>Saccharomycetales</taxon>
        <taxon>Saccharomycetaceae</taxon>
        <taxon>Arxiozyma</taxon>
    </lineage>
</organism>
<keyword evidence="13" id="KW-1185">Reference proteome</keyword>
<dbReference type="GO" id="GO:0005886">
    <property type="term" value="C:plasma membrane"/>
    <property type="evidence" value="ECO:0007669"/>
    <property type="project" value="TreeGrafter"/>
</dbReference>
<dbReference type="AlphaFoldDB" id="A0AAN7WG10"/>
<dbReference type="GO" id="GO:0005829">
    <property type="term" value="C:cytosol"/>
    <property type="evidence" value="ECO:0007669"/>
    <property type="project" value="TreeGrafter"/>
</dbReference>
<dbReference type="EMBL" id="JAWIZZ010000047">
    <property type="protein sequence ID" value="KAK5779093.1"/>
    <property type="molecule type" value="Genomic_DNA"/>
</dbReference>
<gene>
    <name evidence="12" type="ORF">RI543_002978</name>
</gene>
<evidence type="ECO:0000256" key="6">
    <source>
        <dbReference type="ARBA" id="ARBA00023098"/>
    </source>
</evidence>
<keyword evidence="3 9" id="KW-0732">Signal</keyword>
<comment type="caution">
    <text evidence="12">The sequence shown here is derived from an EMBL/GenBank/DDBJ whole genome shotgun (WGS) entry which is preliminary data.</text>
</comment>
<evidence type="ECO:0000313" key="13">
    <source>
        <dbReference type="Proteomes" id="UP001306508"/>
    </source>
</evidence>
<dbReference type="SMART" id="SM00022">
    <property type="entry name" value="PLAc"/>
    <property type="match status" value="1"/>
</dbReference>
<keyword evidence="5 8" id="KW-0442">Lipid degradation</keyword>
<comment type="catalytic activity">
    <reaction evidence="9">
        <text>a 1-acyl-sn-glycero-3-phosphocholine + H2O = sn-glycerol 3-phosphocholine + a fatty acid + H(+)</text>
        <dbReference type="Rhea" id="RHEA:15177"/>
        <dbReference type="ChEBI" id="CHEBI:15377"/>
        <dbReference type="ChEBI" id="CHEBI:15378"/>
        <dbReference type="ChEBI" id="CHEBI:16870"/>
        <dbReference type="ChEBI" id="CHEBI:28868"/>
        <dbReference type="ChEBI" id="CHEBI:58168"/>
        <dbReference type="EC" id="3.1.1.5"/>
    </reaction>
</comment>
<dbReference type="PANTHER" id="PTHR10728">
    <property type="entry name" value="CYTOSOLIC PHOSPHOLIPASE A2"/>
    <property type="match status" value="1"/>
</dbReference>
<proteinExistence type="inferred from homology"/>
<keyword evidence="4 8" id="KW-0378">Hydrolase</keyword>
<evidence type="ECO:0000259" key="11">
    <source>
        <dbReference type="PROSITE" id="PS51210"/>
    </source>
</evidence>
<evidence type="ECO:0000256" key="3">
    <source>
        <dbReference type="ARBA" id="ARBA00022729"/>
    </source>
</evidence>
<dbReference type="GO" id="GO:0004623">
    <property type="term" value="F:phospholipase A2 activity"/>
    <property type="evidence" value="ECO:0007669"/>
    <property type="project" value="TreeGrafter"/>
</dbReference>
<evidence type="ECO:0000256" key="10">
    <source>
        <dbReference type="SAM" id="MobiDB-lite"/>
    </source>
</evidence>
<dbReference type="PROSITE" id="PS51210">
    <property type="entry name" value="PLA2C"/>
    <property type="match status" value="1"/>
</dbReference>
<sequence length="724" mass="77484">MQLNDVLLALSVLSYVTTTQVNAWSPTNGYAPGNVSCPGGTLIRSATGLSQNEIEWLKKRNPIAKSALHDFLTRGTTNFSNTDLVEKLFSDDKNVPKVGIAASGGGYRAMLSAAGMVAAMDDRTYGADEHGLGGLLQGATYFAGLSGGNWLTTTLAWNNWTSVQDILNNLSATNTSSIWDLENSVLSPGGVNQTLTAQIFEAIREEIDLKVAAGFKVSLVDVWGRALSRYFFPNLPEAGSALTWSSIRDFDVFKNAGMPFPISVADGKYPGSTISSTNSTVFEFNPFEMGSWDPTLNAFTDVQYLGSKVDNGLPIESDQCIAGFDNVGFITGTSADIFNLVSGSSFTAIISAFAAKFLPNATGDDTDIGIYAPNPFKGISTMDADYSIALSKSDTLYLVDGGEDGEVIPFEPLLQKKRDLDVIFAFDNSDDTDEQWPNGNSLVQTYQRQFTSQGRHFAFPYVPTTEVFVKEGLNKRPTFFGCDASNLTELAYVPPLIVYIPNTEYSYASNTSTFKLSYDLEERIAMIQNGFEAMTMGNLTKDPDFVGCVSCAIMRRKQESLNITLPDECAKCFSTYCWNDKSTSISSNLTTSSSNSTATMTLTGGYHNTTLLGSMSATATGKTNSISSASSSTKSISEAHEPGNSSDLTTSSSNSTVTMALTGGYHNTTLLGSMSATATGKTNSISSASSSTKSISEAHGAGNMLNAKNVLGTMALIRVIYSLL</sequence>